<accession>A0A4Y3RWL0</accession>
<protein>
    <submittedName>
        <fullName evidence="6">Diaminobutyrate--pyruvate aminotransferase</fullName>
    </submittedName>
</protein>
<evidence type="ECO:0000313" key="6">
    <source>
        <dbReference type="EMBL" id="GEB61704.1"/>
    </source>
</evidence>
<proteinExistence type="inferred from homology"/>
<gene>
    <name evidence="6" type="ORF">SGA01_73090</name>
</gene>
<keyword evidence="6" id="KW-0670">Pyruvate</keyword>
<evidence type="ECO:0000256" key="2">
    <source>
        <dbReference type="ARBA" id="ARBA00022576"/>
    </source>
</evidence>
<name>A0A4Y3RWL0_9ACTN</name>
<dbReference type="PANTHER" id="PTHR11986:SF79">
    <property type="entry name" value="ACETYLORNITHINE AMINOTRANSFERASE, MITOCHONDRIAL"/>
    <property type="match status" value="1"/>
</dbReference>
<dbReference type="InterPro" id="IPR050103">
    <property type="entry name" value="Class-III_PLP-dep_AT"/>
</dbReference>
<evidence type="ECO:0000313" key="7">
    <source>
        <dbReference type="Proteomes" id="UP000315226"/>
    </source>
</evidence>
<keyword evidence="7" id="KW-1185">Reference proteome</keyword>
<comment type="caution">
    <text evidence="6">The sequence shown here is derived from an EMBL/GenBank/DDBJ whole genome shotgun (WGS) entry which is preliminary data.</text>
</comment>
<comment type="similarity">
    <text evidence="5">Belongs to the class-III pyridoxal-phosphate-dependent aminotransferase family.</text>
</comment>
<dbReference type="InterPro" id="IPR015421">
    <property type="entry name" value="PyrdxlP-dep_Trfase_major"/>
</dbReference>
<evidence type="ECO:0000256" key="1">
    <source>
        <dbReference type="ARBA" id="ARBA00001933"/>
    </source>
</evidence>
<keyword evidence="2 6" id="KW-0032">Aminotransferase</keyword>
<dbReference type="AlphaFoldDB" id="A0A4Y3RWL0"/>
<dbReference type="RefSeq" id="WP_141302238.1">
    <property type="nucleotide sequence ID" value="NZ_BJMN01000064.1"/>
</dbReference>
<evidence type="ECO:0000256" key="3">
    <source>
        <dbReference type="ARBA" id="ARBA00022679"/>
    </source>
</evidence>
<sequence length="518" mass="54944">MNSVSAEPGISEPYLLGFLTSVGLDVEYTRAEGNTLFFRGDDGEEVPVLDAAGGYGSLIFGHNHPELVARARRLLDEGAPVNAQFSRNSCAQEVAALLSGIVRRETGSSEAYAAIFANSGAEAIEAAVKHAELDRVLQVQALVAELAEHTAAARAAVEAGEAVLPAGGHEDFEALVEEVSRANAEVGARPPVFLTLEGSFHGKLVGSVQLTHNAAYRTPFTALANRARFVPLDRPGAVGEIIAEESAALRDIVVRDGVVTVVERPFPLVAAFLLEPIQGEGGIVPLTREFATAVRRECDAAGIPVVIDEIQSGMGRTGAFLASSLIGLRGDYYVLAKSLGGGLAKTSAMLVRSGRYRNEFELVHSSTFAKDGFSTPIALKVLEMLEADGGRAYGLARERGARLAEALEGVRADFPDVVKEVRGKGLMLGLEFHDQSESSSEVVRDGARSGLLGYTLSGYLLREHRVRTFPTASAGNTLRFAPSIHLTDGEIERLADALRAVASVLRDQDEKRLTGGGA</sequence>
<dbReference type="InterPro" id="IPR015424">
    <property type="entry name" value="PyrdxlP-dep_Trfase"/>
</dbReference>
<comment type="cofactor">
    <cofactor evidence="1">
        <name>pyridoxal 5'-phosphate</name>
        <dbReference type="ChEBI" id="CHEBI:597326"/>
    </cofactor>
</comment>
<dbReference type="Proteomes" id="UP000315226">
    <property type="component" value="Unassembled WGS sequence"/>
</dbReference>
<dbReference type="PIRSF" id="PIRSF000521">
    <property type="entry name" value="Transaminase_4ab_Lys_Orn"/>
    <property type="match status" value="1"/>
</dbReference>
<dbReference type="Gene3D" id="3.40.640.10">
    <property type="entry name" value="Type I PLP-dependent aspartate aminotransferase-like (Major domain)"/>
    <property type="match status" value="1"/>
</dbReference>
<dbReference type="PANTHER" id="PTHR11986">
    <property type="entry name" value="AMINOTRANSFERASE CLASS III"/>
    <property type="match status" value="1"/>
</dbReference>
<dbReference type="InterPro" id="IPR005814">
    <property type="entry name" value="Aminotrans_3"/>
</dbReference>
<dbReference type="GO" id="GO:0008483">
    <property type="term" value="F:transaminase activity"/>
    <property type="evidence" value="ECO:0007669"/>
    <property type="project" value="UniProtKB-KW"/>
</dbReference>
<organism evidence="6 7">
    <name type="scientific">Streptomyces gardneri</name>
    <dbReference type="NCBI Taxonomy" id="66892"/>
    <lineage>
        <taxon>Bacteria</taxon>
        <taxon>Bacillati</taxon>
        <taxon>Actinomycetota</taxon>
        <taxon>Actinomycetes</taxon>
        <taxon>Kitasatosporales</taxon>
        <taxon>Streptomycetaceae</taxon>
        <taxon>Streptomyces</taxon>
    </lineage>
</organism>
<evidence type="ECO:0000256" key="5">
    <source>
        <dbReference type="RuleBase" id="RU003560"/>
    </source>
</evidence>
<dbReference type="SUPFAM" id="SSF53383">
    <property type="entry name" value="PLP-dependent transferases"/>
    <property type="match status" value="1"/>
</dbReference>
<dbReference type="Pfam" id="PF00202">
    <property type="entry name" value="Aminotran_3"/>
    <property type="match status" value="1"/>
</dbReference>
<dbReference type="OrthoDB" id="9801052at2"/>
<keyword evidence="3 6" id="KW-0808">Transferase</keyword>
<dbReference type="GO" id="GO:0042802">
    <property type="term" value="F:identical protein binding"/>
    <property type="evidence" value="ECO:0007669"/>
    <property type="project" value="TreeGrafter"/>
</dbReference>
<keyword evidence="4 5" id="KW-0663">Pyridoxal phosphate</keyword>
<reference evidence="6 7" key="1">
    <citation type="submission" date="2019-06" db="EMBL/GenBank/DDBJ databases">
        <title>Whole genome shotgun sequence of Streptomyces gardneri NBRC 12865.</title>
        <authorList>
            <person name="Hosoyama A."/>
            <person name="Uohara A."/>
            <person name="Ohji S."/>
            <person name="Ichikawa N."/>
        </authorList>
    </citation>
    <scope>NUCLEOTIDE SEQUENCE [LARGE SCALE GENOMIC DNA]</scope>
    <source>
        <strain evidence="6 7">NBRC 12865</strain>
    </source>
</reference>
<dbReference type="GO" id="GO:0030170">
    <property type="term" value="F:pyridoxal phosphate binding"/>
    <property type="evidence" value="ECO:0007669"/>
    <property type="project" value="InterPro"/>
</dbReference>
<evidence type="ECO:0000256" key="4">
    <source>
        <dbReference type="ARBA" id="ARBA00022898"/>
    </source>
</evidence>
<dbReference type="InterPro" id="IPR015422">
    <property type="entry name" value="PyrdxlP-dep_Trfase_small"/>
</dbReference>
<dbReference type="Gene3D" id="3.90.1150.10">
    <property type="entry name" value="Aspartate Aminotransferase, domain 1"/>
    <property type="match status" value="1"/>
</dbReference>
<dbReference type="EMBL" id="BJMN01000064">
    <property type="protein sequence ID" value="GEB61704.1"/>
    <property type="molecule type" value="Genomic_DNA"/>
</dbReference>